<protein>
    <submittedName>
        <fullName evidence="2">DUF1523 family protein</fullName>
    </submittedName>
</protein>
<evidence type="ECO:0000256" key="1">
    <source>
        <dbReference type="SAM" id="Phobius"/>
    </source>
</evidence>
<dbReference type="InterPro" id="IPR011088">
    <property type="entry name" value="Phage_phiNM3_A0EWY4"/>
</dbReference>
<feature type="transmembrane region" description="Helical" evidence="1">
    <location>
        <begin position="7"/>
        <end position="24"/>
    </location>
</feature>
<name>A0A443IUC8_9RHOB</name>
<keyword evidence="3" id="KW-1185">Reference proteome</keyword>
<keyword evidence="1" id="KW-0472">Membrane</keyword>
<dbReference type="AlphaFoldDB" id="A0A443IUC8"/>
<organism evidence="2 3">
    <name type="scientific">Paenirhodobacter populi</name>
    <dbReference type="NCBI Taxonomy" id="2306993"/>
    <lineage>
        <taxon>Bacteria</taxon>
        <taxon>Pseudomonadati</taxon>
        <taxon>Pseudomonadota</taxon>
        <taxon>Alphaproteobacteria</taxon>
        <taxon>Rhodobacterales</taxon>
        <taxon>Rhodobacter group</taxon>
        <taxon>Paenirhodobacter</taxon>
    </lineage>
</organism>
<sequence>MRYVKPIFWTLVLLFVAGFLYYTLPQHDVVRIVGTYQQRVDLTGWTRVFWSGSSKTQVNQVNRDVQFIAAVKANGKAIVYRNEDTGWGWPPYFKFDTATLQAKAEDLKSTPETPKWAVITRYGWRQELLSTFPNAISVRAVSGPDVRIIPWASIVILLLLAAVALLIRAMWRQFRQRSLDPLFGNAASRIDEVGYRAEAAGERAKGRWALFKQRLFGRTK</sequence>
<evidence type="ECO:0000313" key="3">
    <source>
        <dbReference type="Proteomes" id="UP000285710"/>
    </source>
</evidence>
<dbReference type="Pfam" id="PF07509">
    <property type="entry name" value="DUF1523"/>
    <property type="match status" value="1"/>
</dbReference>
<dbReference type="RefSeq" id="WP_128269772.1">
    <property type="nucleotide sequence ID" value="NZ_SAUW01000010.1"/>
</dbReference>
<dbReference type="EMBL" id="SAUW01000010">
    <property type="protein sequence ID" value="RWR11709.1"/>
    <property type="molecule type" value="Genomic_DNA"/>
</dbReference>
<reference evidence="2 3" key="1">
    <citation type="submission" date="2019-01" db="EMBL/GenBank/DDBJ databases">
        <title>Sinorhodobacter populi sp. nov. isolated from the symptomatic bark tissue of Populus euramericana canker.</title>
        <authorList>
            <person name="Xu G."/>
        </authorList>
    </citation>
    <scope>NUCLEOTIDE SEQUENCE [LARGE SCALE GENOMIC DNA]</scope>
    <source>
        <strain evidence="2 3">2D-5</strain>
    </source>
</reference>
<feature type="transmembrane region" description="Helical" evidence="1">
    <location>
        <begin position="148"/>
        <end position="167"/>
    </location>
</feature>
<dbReference type="Proteomes" id="UP000285710">
    <property type="component" value="Unassembled WGS sequence"/>
</dbReference>
<keyword evidence="1" id="KW-0812">Transmembrane</keyword>
<accession>A0A443IUC8</accession>
<proteinExistence type="predicted"/>
<gene>
    <name evidence="2" type="ORF">D2T33_10720</name>
</gene>
<evidence type="ECO:0000313" key="2">
    <source>
        <dbReference type="EMBL" id="RWR11709.1"/>
    </source>
</evidence>
<keyword evidence="1" id="KW-1133">Transmembrane helix</keyword>
<comment type="caution">
    <text evidence="2">The sequence shown here is derived from an EMBL/GenBank/DDBJ whole genome shotgun (WGS) entry which is preliminary data.</text>
</comment>
<reference evidence="2 3" key="2">
    <citation type="submission" date="2019-01" db="EMBL/GenBank/DDBJ databases">
        <authorList>
            <person name="Li Y."/>
        </authorList>
    </citation>
    <scope>NUCLEOTIDE SEQUENCE [LARGE SCALE GENOMIC DNA]</scope>
    <source>
        <strain evidence="2 3">2D-5</strain>
    </source>
</reference>